<dbReference type="InterPro" id="IPR023797">
    <property type="entry name" value="RNA3'_phos_cyclase_dom"/>
</dbReference>
<feature type="domain" description="RNA 3'-terminal phosphate cyclase" evidence="11">
    <location>
        <begin position="13"/>
        <end position="334"/>
    </location>
</feature>
<sequence>MDSTTLEVDGSVMEGGGQILRVSAALSCITGTAIKISKIRAGRTTPGLRPQHLCGLQLLRDICAGSLDGAAIGSTEITLNPGKITSGDHLADPQTAGSVGLLLQASLPCALFTDASTQLCLKGGTNAEMAPQIDYTVKVFKPTLEKFGVHFDCDVKMRGYYPKGGGEVVVTVNPIKQLSPVTMTERGTITKIYGRAFVAGVLPYKLAKDMSTAAVRTIRREIKDLYISIPSLQEKDQACGNGNGIIIIAESSTGCVFAGSSLGKKGVYADKVGIEAAEMLLRNLRHNGCVDEFLQDQLIIFMALASGTSRIRCGPVTLHTQTAIHVAEQLTQVPHHVAKQLTQVPHHVAEQLTQVPHHVAEQLTQVPHRVAEQLTRVPHHVAEQLTRVPHHVAEQLTRVPHHVAEQLTRVPHHVAEQLTRVPHHVAQQLTRVPHHVAEQLTRVPHHVAEQLTRVPHHVAEQLTRVPHHVAQQLTRAPHHETGRLWALPVGLDSGLYL</sequence>
<dbReference type="CDD" id="cd00874">
    <property type="entry name" value="RNA_Cyclase_Class_II"/>
    <property type="match status" value="1"/>
</dbReference>
<evidence type="ECO:0000256" key="3">
    <source>
        <dbReference type="ARBA" id="ARBA00021428"/>
    </source>
</evidence>
<comment type="catalytic activity">
    <reaction evidence="6">
        <text>a 3'-end 3'-phospho-ribonucleotide-RNA + ATP = a 3'-end 2',3'-cyclophospho-ribonucleotide-RNA + AMP + diphosphate</text>
        <dbReference type="Rhea" id="RHEA:23976"/>
        <dbReference type="Rhea" id="RHEA-COMP:10463"/>
        <dbReference type="Rhea" id="RHEA-COMP:10464"/>
        <dbReference type="ChEBI" id="CHEBI:30616"/>
        <dbReference type="ChEBI" id="CHEBI:33019"/>
        <dbReference type="ChEBI" id="CHEBI:83062"/>
        <dbReference type="ChEBI" id="CHEBI:83064"/>
        <dbReference type="ChEBI" id="CHEBI:456215"/>
        <dbReference type="EC" id="6.5.1.4"/>
    </reaction>
</comment>
<dbReference type="GO" id="GO:0006396">
    <property type="term" value="P:RNA processing"/>
    <property type="evidence" value="ECO:0007669"/>
    <property type="project" value="InterPro"/>
</dbReference>
<dbReference type="PANTHER" id="PTHR11096">
    <property type="entry name" value="RNA 3' TERMINAL PHOSPHATE CYCLASE"/>
    <property type="match status" value="1"/>
</dbReference>
<evidence type="ECO:0000256" key="4">
    <source>
        <dbReference type="ARBA" id="ARBA00022598"/>
    </source>
</evidence>
<dbReference type="NCBIfam" id="TIGR03399">
    <property type="entry name" value="RNA_3prim_cycl"/>
    <property type="match status" value="1"/>
</dbReference>
<dbReference type="SUPFAM" id="SSF55205">
    <property type="entry name" value="EPT/RTPC-like"/>
    <property type="match status" value="2"/>
</dbReference>
<dbReference type="InterPro" id="IPR017770">
    <property type="entry name" value="RNA3'_term_phos_cyc_type_1"/>
</dbReference>
<keyword evidence="4" id="KW-0436">Ligase</keyword>
<dbReference type="PANTHER" id="PTHR11096:SF0">
    <property type="entry name" value="RNA 3'-TERMINAL PHOSPHATE CYCLASE"/>
    <property type="match status" value="1"/>
</dbReference>
<evidence type="ECO:0000256" key="5">
    <source>
        <dbReference type="ARBA" id="ARBA00022741"/>
    </source>
</evidence>
<dbReference type="GO" id="GO:0005524">
    <property type="term" value="F:ATP binding"/>
    <property type="evidence" value="ECO:0007669"/>
    <property type="project" value="UniProtKB-KW"/>
</dbReference>
<feature type="binding site" evidence="10">
    <location>
        <begin position="293"/>
        <end position="297"/>
    </location>
    <ligand>
        <name>ATP</name>
        <dbReference type="ChEBI" id="CHEBI:30616"/>
    </ligand>
</feature>
<gene>
    <name evidence="13" type="primary">RTCA</name>
</gene>
<dbReference type="Proteomes" id="UP000694546">
    <property type="component" value="Chromosome 12"/>
</dbReference>
<dbReference type="InterPro" id="IPR013792">
    <property type="entry name" value="RNA3'P_cycl/enolpyr_Trfase_a/b"/>
</dbReference>
<dbReference type="InterPro" id="IPR000228">
    <property type="entry name" value="RNA3'_term_phos_cyc"/>
</dbReference>
<reference evidence="13" key="1">
    <citation type="submission" date="2025-08" db="UniProtKB">
        <authorList>
            <consortium name="Ensembl"/>
        </authorList>
    </citation>
    <scope>IDENTIFICATION</scope>
</reference>
<dbReference type="EC" id="6.5.1.4" evidence="2"/>
<name>A0A8C5BHI0_GADMO</name>
<dbReference type="GO" id="GO:0003963">
    <property type="term" value="F:RNA-3'-phosphate cyclase activity"/>
    <property type="evidence" value="ECO:0007669"/>
    <property type="project" value="UniProtKB-EC"/>
</dbReference>
<keyword evidence="5 10" id="KW-0547">Nucleotide-binding</keyword>
<evidence type="ECO:0000313" key="14">
    <source>
        <dbReference type="Proteomes" id="UP000694546"/>
    </source>
</evidence>
<reference evidence="13" key="2">
    <citation type="submission" date="2025-09" db="UniProtKB">
        <authorList>
            <consortium name="Ensembl"/>
        </authorList>
    </citation>
    <scope>IDENTIFICATION</scope>
</reference>
<evidence type="ECO:0000256" key="7">
    <source>
        <dbReference type="ARBA" id="ARBA00032543"/>
    </source>
</evidence>
<dbReference type="Pfam" id="PF05189">
    <property type="entry name" value="RTC_insert"/>
    <property type="match status" value="1"/>
</dbReference>
<dbReference type="InterPro" id="IPR036553">
    <property type="entry name" value="RPTC_insert"/>
</dbReference>
<feature type="binding site" evidence="10">
    <location>
        <position position="104"/>
    </location>
    <ligand>
        <name>ATP</name>
        <dbReference type="ChEBI" id="CHEBI:30616"/>
    </ligand>
</feature>
<dbReference type="GeneTree" id="ENSGT00530000063404"/>
<organism evidence="13 14">
    <name type="scientific">Gadus morhua</name>
    <name type="common">Atlantic cod</name>
    <dbReference type="NCBI Taxonomy" id="8049"/>
    <lineage>
        <taxon>Eukaryota</taxon>
        <taxon>Metazoa</taxon>
        <taxon>Chordata</taxon>
        <taxon>Craniata</taxon>
        <taxon>Vertebrata</taxon>
        <taxon>Euteleostomi</taxon>
        <taxon>Actinopterygii</taxon>
        <taxon>Neopterygii</taxon>
        <taxon>Teleostei</taxon>
        <taxon>Neoteleostei</taxon>
        <taxon>Acanthomorphata</taxon>
        <taxon>Zeiogadaria</taxon>
        <taxon>Gadariae</taxon>
        <taxon>Gadiformes</taxon>
        <taxon>Gadoidei</taxon>
        <taxon>Gadidae</taxon>
        <taxon>Gadus</taxon>
    </lineage>
</organism>
<protein>
    <recommendedName>
        <fullName evidence="3">RNA 3'-terminal phosphate cyclase</fullName>
        <ecNumber evidence="2">6.5.1.4</ecNumber>
    </recommendedName>
    <alternativeName>
        <fullName evidence="7">RNA terminal phosphate cyclase domain-containing protein 1</fullName>
    </alternativeName>
</protein>
<dbReference type="Gene3D" id="3.30.360.20">
    <property type="entry name" value="RNA 3'-terminal phosphate cyclase, insert domain"/>
    <property type="match status" value="1"/>
</dbReference>
<evidence type="ECO:0000256" key="10">
    <source>
        <dbReference type="PIRSR" id="PIRSR005378-2"/>
    </source>
</evidence>
<evidence type="ECO:0000259" key="12">
    <source>
        <dbReference type="Pfam" id="PF05189"/>
    </source>
</evidence>
<evidence type="ECO:0000256" key="6">
    <source>
        <dbReference type="ARBA" id="ARBA00024481"/>
    </source>
</evidence>
<evidence type="ECO:0000313" key="13">
    <source>
        <dbReference type="Ensembl" id="ENSGMOP00000046026.1"/>
    </source>
</evidence>
<proteinExistence type="inferred from homology"/>
<dbReference type="Ensembl" id="ENSGMOT00000064871.1">
    <property type="protein sequence ID" value="ENSGMOP00000046026.1"/>
    <property type="gene ID" value="ENSGMOG00000013264.2"/>
</dbReference>
<keyword evidence="10" id="KW-0067">ATP-binding</keyword>
<evidence type="ECO:0000256" key="9">
    <source>
        <dbReference type="PIRSR" id="PIRSR005378-1"/>
    </source>
</evidence>
<comment type="similarity">
    <text evidence="1">Belongs to the RNA 3'-terminal cyclase family. Type 1 subfamily.</text>
</comment>
<keyword evidence="14" id="KW-1185">Reference proteome</keyword>
<dbReference type="GO" id="GO:0005634">
    <property type="term" value="C:nucleus"/>
    <property type="evidence" value="ECO:0007669"/>
    <property type="project" value="TreeGrafter"/>
</dbReference>
<dbReference type="InterPro" id="IPR020719">
    <property type="entry name" value="RNA3'_term_phos_cycl-like_CS"/>
</dbReference>
<feature type="domain" description="RNA 3'-terminal phosphate cyclase insert" evidence="12">
    <location>
        <begin position="184"/>
        <end position="284"/>
    </location>
</feature>
<dbReference type="SUPFAM" id="SSF52913">
    <property type="entry name" value="RNA 3'-terminal phosphate cyclase, RPTC, insert domain"/>
    <property type="match status" value="1"/>
</dbReference>
<dbReference type="Gene3D" id="3.65.10.20">
    <property type="entry name" value="RNA 3'-terminal phosphate cyclase domain"/>
    <property type="match status" value="1"/>
</dbReference>
<evidence type="ECO:0000259" key="11">
    <source>
        <dbReference type="Pfam" id="PF01137"/>
    </source>
</evidence>
<dbReference type="Pfam" id="PF01137">
    <property type="entry name" value="RTC"/>
    <property type="match status" value="1"/>
</dbReference>
<dbReference type="AlphaFoldDB" id="A0A8C5BHI0"/>
<evidence type="ECO:0000256" key="2">
    <source>
        <dbReference type="ARBA" id="ARBA00012725"/>
    </source>
</evidence>
<feature type="active site" description="Tele-AMP-histidine intermediate" evidence="9">
    <location>
        <position position="319"/>
    </location>
</feature>
<accession>A0A8C5BHI0</accession>
<dbReference type="InterPro" id="IPR037136">
    <property type="entry name" value="RNA3'_phos_cyclase_dom_sf"/>
</dbReference>
<comment type="function">
    <text evidence="8">Catalyzes the conversion of 3'-phosphate to a 2',3'-cyclic phosphodiester at the end of RNA. The mechanism of action of the enzyme occurs in 3 steps: (A) adenylation of the enzyme by ATP; (B) transfer of adenylate to an RNA-N3'P to produce RNA-N3'PP5'A; (C) and attack of the adjacent 2'-hydroxyl on the 3'-phosphorus in the diester linkage to produce the cyclic end product. Likely functions in some aspects of cellular RNA processing. Function plays an important role in regulating axon regeneration by inhibiting central nervous system (CNS) axon regeneration following optic nerve injury.</text>
</comment>
<dbReference type="PROSITE" id="PS01287">
    <property type="entry name" value="RTC"/>
    <property type="match status" value="1"/>
</dbReference>
<evidence type="ECO:0000256" key="1">
    <source>
        <dbReference type="ARBA" id="ARBA00009206"/>
    </source>
</evidence>
<dbReference type="HAMAP" id="MF_00200">
    <property type="entry name" value="RTC"/>
    <property type="match status" value="1"/>
</dbReference>
<dbReference type="InterPro" id="IPR013791">
    <property type="entry name" value="RNA3'-term_phos_cycl_insert"/>
</dbReference>
<evidence type="ECO:0000256" key="8">
    <source>
        <dbReference type="ARBA" id="ARBA00045867"/>
    </source>
</evidence>